<dbReference type="Proteomes" id="UP000326396">
    <property type="component" value="Linkage Group LG1"/>
</dbReference>
<gene>
    <name evidence="1" type="ORF">E3N88_01538</name>
</gene>
<protein>
    <submittedName>
        <fullName evidence="1">Uncharacterized protein</fullName>
    </submittedName>
</protein>
<keyword evidence="2" id="KW-1185">Reference proteome</keyword>
<name>A0A5N6Q1G4_9ASTR</name>
<comment type="caution">
    <text evidence="1">The sequence shown here is derived from an EMBL/GenBank/DDBJ whole genome shotgun (WGS) entry which is preliminary data.</text>
</comment>
<accession>A0A5N6Q1G4</accession>
<organism evidence="1 2">
    <name type="scientific">Mikania micrantha</name>
    <name type="common">bitter vine</name>
    <dbReference type="NCBI Taxonomy" id="192012"/>
    <lineage>
        <taxon>Eukaryota</taxon>
        <taxon>Viridiplantae</taxon>
        <taxon>Streptophyta</taxon>
        <taxon>Embryophyta</taxon>
        <taxon>Tracheophyta</taxon>
        <taxon>Spermatophyta</taxon>
        <taxon>Magnoliopsida</taxon>
        <taxon>eudicotyledons</taxon>
        <taxon>Gunneridae</taxon>
        <taxon>Pentapetalae</taxon>
        <taxon>asterids</taxon>
        <taxon>campanulids</taxon>
        <taxon>Asterales</taxon>
        <taxon>Asteraceae</taxon>
        <taxon>Asteroideae</taxon>
        <taxon>Heliantheae alliance</taxon>
        <taxon>Eupatorieae</taxon>
        <taxon>Mikania</taxon>
    </lineage>
</organism>
<proteinExistence type="predicted"/>
<evidence type="ECO:0000313" key="1">
    <source>
        <dbReference type="EMBL" id="KAD7478402.1"/>
    </source>
</evidence>
<sequence>MHPFHLHFFLDESESPAPSSIIDSRPSHHRSLMATCFKLRLLDEMLVKMQGEQSNNQVECFDVFKAATKYIDEEIQQQMREEMKEEM</sequence>
<dbReference type="AlphaFoldDB" id="A0A5N6Q1G4"/>
<dbReference type="EMBL" id="SZYD01000001">
    <property type="protein sequence ID" value="KAD7478402.1"/>
    <property type="molecule type" value="Genomic_DNA"/>
</dbReference>
<reference evidence="1 2" key="1">
    <citation type="submission" date="2019-05" db="EMBL/GenBank/DDBJ databases">
        <title>Mikania micrantha, genome provides insights into the molecular mechanism of rapid growth.</title>
        <authorList>
            <person name="Liu B."/>
        </authorList>
    </citation>
    <scope>NUCLEOTIDE SEQUENCE [LARGE SCALE GENOMIC DNA]</scope>
    <source>
        <strain evidence="1">NLD-2019</strain>
        <tissue evidence="1">Leaf</tissue>
    </source>
</reference>
<evidence type="ECO:0000313" key="2">
    <source>
        <dbReference type="Proteomes" id="UP000326396"/>
    </source>
</evidence>